<dbReference type="Gene3D" id="3.40.50.1000">
    <property type="entry name" value="HAD superfamily/HAD-like"/>
    <property type="match status" value="1"/>
</dbReference>
<dbReference type="InterPro" id="IPR006439">
    <property type="entry name" value="HAD-SF_hydro_IA"/>
</dbReference>
<dbReference type="EMBL" id="JBHLVF010000012">
    <property type="protein sequence ID" value="MFC0391748.1"/>
    <property type="molecule type" value="Genomic_DNA"/>
</dbReference>
<dbReference type="NCBIfam" id="TIGR01549">
    <property type="entry name" value="HAD-SF-IA-v1"/>
    <property type="match status" value="1"/>
</dbReference>
<protein>
    <submittedName>
        <fullName evidence="4">HAD family hydrolase</fullName>
        <ecNumber evidence="4">3.1.3.-</ecNumber>
    </submittedName>
</protein>
<sequence>MFPKAMLIDMDDTIIAFEHGVDLSACWMSACRTHFHDQEAARIEEILEAIKERARWFWSDPDRHRIGRLDLDTARTTIITDALSSLNLNVPHLPMQIALDYGRMRDQAIRIFPDAIETLSYLQSKGIKLALITNGGSAAQRGKIERFNLAPYFDHIIIEEEFGIGKPDPRVYLHALDQLGVSKEEAWIIGDNLEWEVAAPQKLGIKGIWMNHRNVEPPLSVIPYRTITALRDLISIDDLHTDSY</sequence>
<organism evidence="4 5">
    <name type="scientific">Paenibacillus mendelii</name>
    <dbReference type="NCBI Taxonomy" id="206163"/>
    <lineage>
        <taxon>Bacteria</taxon>
        <taxon>Bacillati</taxon>
        <taxon>Bacillota</taxon>
        <taxon>Bacilli</taxon>
        <taxon>Bacillales</taxon>
        <taxon>Paenibacillaceae</taxon>
        <taxon>Paenibacillus</taxon>
    </lineage>
</organism>
<dbReference type="Pfam" id="PF00702">
    <property type="entry name" value="Hydrolase"/>
    <property type="match status" value="1"/>
</dbReference>
<evidence type="ECO:0000256" key="2">
    <source>
        <dbReference type="ARBA" id="ARBA00022801"/>
    </source>
</evidence>
<comment type="caution">
    <text evidence="4">The sequence shown here is derived from an EMBL/GenBank/DDBJ whole genome shotgun (WGS) entry which is preliminary data.</text>
</comment>
<name>A0ABV6J789_9BACL</name>
<reference evidence="4 5" key="1">
    <citation type="submission" date="2024-09" db="EMBL/GenBank/DDBJ databases">
        <authorList>
            <person name="Sun Q."/>
            <person name="Mori K."/>
        </authorList>
    </citation>
    <scope>NUCLEOTIDE SEQUENCE [LARGE SCALE GENOMIC DNA]</scope>
    <source>
        <strain evidence="4 5">CCM 4839</strain>
    </source>
</reference>
<dbReference type="InterPro" id="IPR023214">
    <property type="entry name" value="HAD_sf"/>
</dbReference>
<keyword evidence="3" id="KW-0460">Magnesium</keyword>
<dbReference type="Gene3D" id="1.20.120.710">
    <property type="entry name" value="Haloacid dehalogenase hydrolase-like domain"/>
    <property type="match status" value="1"/>
</dbReference>
<gene>
    <name evidence="4" type="ORF">ACFFJ8_10265</name>
</gene>
<keyword evidence="5" id="KW-1185">Reference proteome</keyword>
<dbReference type="SUPFAM" id="SSF56784">
    <property type="entry name" value="HAD-like"/>
    <property type="match status" value="1"/>
</dbReference>
<dbReference type="PANTHER" id="PTHR46470:SF4">
    <property type="entry name" value="5-AMINO-6-(5-PHOSPHO-D-RIBITYLAMINO)URACIL PHOSPHATASE YIGB"/>
    <property type="match status" value="1"/>
</dbReference>
<dbReference type="PANTHER" id="PTHR46470">
    <property type="entry name" value="N-ACYLNEURAMINATE-9-PHOSPHATASE"/>
    <property type="match status" value="1"/>
</dbReference>
<dbReference type="PRINTS" id="PR00413">
    <property type="entry name" value="HADHALOGNASE"/>
</dbReference>
<evidence type="ECO:0000256" key="1">
    <source>
        <dbReference type="ARBA" id="ARBA00001946"/>
    </source>
</evidence>
<keyword evidence="2 4" id="KW-0378">Hydrolase</keyword>
<proteinExistence type="predicted"/>
<dbReference type="GO" id="GO:0016787">
    <property type="term" value="F:hydrolase activity"/>
    <property type="evidence" value="ECO:0007669"/>
    <property type="project" value="UniProtKB-KW"/>
</dbReference>
<dbReference type="SFLD" id="SFLDG01129">
    <property type="entry name" value="C1.5:_HAD__Beta-PGM__Phosphata"/>
    <property type="match status" value="1"/>
</dbReference>
<comment type="cofactor">
    <cofactor evidence="1">
        <name>Mg(2+)</name>
        <dbReference type="ChEBI" id="CHEBI:18420"/>
    </cofactor>
</comment>
<accession>A0ABV6J789</accession>
<dbReference type="SFLD" id="SFLDS00003">
    <property type="entry name" value="Haloacid_Dehalogenase"/>
    <property type="match status" value="1"/>
</dbReference>
<dbReference type="NCBIfam" id="TIGR01509">
    <property type="entry name" value="HAD-SF-IA-v3"/>
    <property type="match status" value="1"/>
</dbReference>
<dbReference type="InterPro" id="IPR036412">
    <property type="entry name" value="HAD-like_sf"/>
</dbReference>
<evidence type="ECO:0000313" key="5">
    <source>
        <dbReference type="Proteomes" id="UP001589818"/>
    </source>
</evidence>
<dbReference type="Proteomes" id="UP001589818">
    <property type="component" value="Unassembled WGS sequence"/>
</dbReference>
<evidence type="ECO:0000313" key="4">
    <source>
        <dbReference type="EMBL" id="MFC0391748.1"/>
    </source>
</evidence>
<dbReference type="RefSeq" id="WP_204821175.1">
    <property type="nucleotide sequence ID" value="NZ_JANHOF010000011.1"/>
</dbReference>
<evidence type="ECO:0000256" key="3">
    <source>
        <dbReference type="ARBA" id="ARBA00022842"/>
    </source>
</evidence>
<dbReference type="EC" id="3.1.3.-" evidence="4"/>
<dbReference type="InterPro" id="IPR051400">
    <property type="entry name" value="HAD-like_hydrolase"/>
</dbReference>